<keyword evidence="3" id="KW-1185">Reference proteome</keyword>
<name>A0A4C1XAD0_EUMVA</name>
<protein>
    <submittedName>
        <fullName evidence="2">Uncharacterized protein</fullName>
    </submittedName>
</protein>
<evidence type="ECO:0000313" key="3">
    <source>
        <dbReference type="Proteomes" id="UP000299102"/>
    </source>
</evidence>
<dbReference type="EMBL" id="BGZK01000757">
    <property type="protein sequence ID" value="GBP59289.1"/>
    <property type="molecule type" value="Genomic_DNA"/>
</dbReference>
<evidence type="ECO:0000256" key="1">
    <source>
        <dbReference type="SAM" id="MobiDB-lite"/>
    </source>
</evidence>
<dbReference type="AlphaFoldDB" id="A0A4C1XAD0"/>
<organism evidence="2 3">
    <name type="scientific">Eumeta variegata</name>
    <name type="common">Bagworm moth</name>
    <name type="synonym">Eumeta japonica</name>
    <dbReference type="NCBI Taxonomy" id="151549"/>
    <lineage>
        <taxon>Eukaryota</taxon>
        <taxon>Metazoa</taxon>
        <taxon>Ecdysozoa</taxon>
        <taxon>Arthropoda</taxon>
        <taxon>Hexapoda</taxon>
        <taxon>Insecta</taxon>
        <taxon>Pterygota</taxon>
        <taxon>Neoptera</taxon>
        <taxon>Endopterygota</taxon>
        <taxon>Lepidoptera</taxon>
        <taxon>Glossata</taxon>
        <taxon>Ditrysia</taxon>
        <taxon>Tineoidea</taxon>
        <taxon>Psychidae</taxon>
        <taxon>Oiketicinae</taxon>
        <taxon>Eumeta</taxon>
    </lineage>
</organism>
<proteinExistence type="predicted"/>
<accession>A0A4C1XAD0</accession>
<gene>
    <name evidence="2" type="ORF">EVAR_103245_1</name>
</gene>
<reference evidence="2 3" key="1">
    <citation type="journal article" date="2019" name="Commun. Biol.">
        <title>The bagworm genome reveals a unique fibroin gene that provides high tensile strength.</title>
        <authorList>
            <person name="Kono N."/>
            <person name="Nakamura H."/>
            <person name="Ohtoshi R."/>
            <person name="Tomita M."/>
            <person name="Numata K."/>
            <person name="Arakawa K."/>
        </authorList>
    </citation>
    <scope>NUCLEOTIDE SEQUENCE [LARGE SCALE GENOMIC DNA]</scope>
</reference>
<feature type="region of interest" description="Disordered" evidence="1">
    <location>
        <begin position="192"/>
        <end position="215"/>
    </location>
</feature>
<dbReference type="Proteomes" id="UP000299102">
    <property type="component" value="Unassembled WGS sequence"/>
</dbReference>
<comment type="caution">
    <text evidence="2">The sequence shown here is derived from an EMBL/GenBank/DDBJ whole genome shotgun (WGS) entry which is preliminary data.</text>
</comment>
<sequence length="215" mass="24225">MGVSKVGREGQLPPLYKLYVLQYSTPRLHDLTQKNLTCPKRPEAGYAHASVHKIPSTSNLISLLNVRTVWHISNASAERATPAPCGSGALTSAITIPMITRKSDGLACSSWRMRVLSTKLTTYWRDRHQEVSKLKSTKIEVKSVTKIRINSVPGIKMTNSIEIRMENKFEIVCGTRMGIYLHQDRFRNEKLDRRRNRDRTKSISRAGSESESSVG</sequence>
<evidence type="ECO:0000313" key="2">
    <source>
        <dbReference type="EMBL" id="GBP59289.1"/>
    </source>
</evidence>